<feature type="compositionally biased region" description="Polar residues" evidence="1">
    <location>
        <begin position="359"/>
        <end position="392"/>
    </location>
</feature>
<dbReference type="InterPro" id="IPR002656">
    <property type="entry name" value="Acyl_transf_3_dom"/>
</dbReference>
<comment type="caution">
    <text evidence="4">The sequence shown here is derived from an EMBL/GenBank/DDBJ whole genome shotgun (WGS) entry which is preliminary data.</text>
</comment>
<feature type="compositionally biased region" description="Basic and acidic residues" evidence="1">
    <location>
        <begin position="60"/>
        <end position="69"/>
    </location>
</feature>
<dbReference type="PANTHER" id="PTHR23028">
    <property type="entry name" value="ACETYLTRANSFERASE"/>
    <property type="match status" value="1"/>
</dbReference>
<feature type="domain" description="Acyltransferase 3" evidence="3">
    <location>
        <begin position="464"/>
        <end position="772"/>
    </location>
</feature>
<evidence type="ECO:0000259" key="3">
    <source>
        <dbReference type="Pfam" id="PF01757"/>
    </source>
</evidence>
<dbReference type="EMBL" id="JAHBAY010000013">
    <property type="protein sequence ID" value="MBT0772759.1"/>
    <property type="molecule type" value="Genomic_DNA"/>
</dbReference>
<dbReference type="GO" id="GO:0016746">
    <property type="term" value="F:acyltransferase activity"/>
    <property type="evidence" value="ECO:0007669"/>
    <property type="project" value="UniProtKB-KW"/>
</dbReference>
<keyword evidence="2" id="KW-1133">Transmembrane helix</keyword>
<feature type="transmembrane region" description="Helical" evidence="2">
    <location>
        <begin position="657"/>
        <end position="674"/>
    </location>
</feature>
<feature type="region of interest" description="Disordered" evidence="1">
    <location>
        <begin position="84"/>
        <end position="290"/>
    </location>
</feature>
<gene>
    <name evidence="4" type="ORF">KIH74_27690</name>
</gene>
<keyword evidence="4" id="KW-0012">Acyltransferase</keyword>
<organism evidence="4 5">
    <name type="scientific">Kineosporia corallincola</name>
    <dbReference type="NCBI Taxonomy" id="2835133"/>
    <lineage>
        <taxon>Bacteria</taxon>
        <taxon>Bacillati</taxon>
        <taxon>Actinomycetota</taxon>
        <taxon>Actinomycetes</taxon>
        <taxon>Kineosporiales</taxon>
        <taxon>Kineosporiaceae</taxon>
        <taxon>Kineosporia</taxon>
    </lineage>
</organism>
<evidence type="ECO:0000313" key="4">
    <source>
        <dbReference type="EMBL" id="MBT0772759.1"/>
    </source>
</evidence>
<feature type="transmembrane region" description="Helical" evidence="2">
    <location>
        <begin position="629"/>
        <end position="651"/>
    </location>
</feature>
<feature type="compositionally biased region" description="Basic and acidic residues" evidence="1">
    <location>
        <begin position="405"/>
        <end position="418"/>
    </location>
</feature>
<feature type="transmembrane region" description="Helical" evidence="2">
    <location>
        <begin position="755"/>
        <end position="777"/>
    </location>
</feature>
<sequence length="806" mass="83613">MVSQEPTPLPVRPRLDFEAGPVTGATLATGQIPVIDPQAGQTIQGQPVDPAAESGDEEPERQPEPRQIDDAAWTASLRVIDDSEWVSGGGTSGWSYPQIFDPDQPEADSTPPLPGPGPSTGEIRMAAEMRKGTAGARPPLEPAPQVGRGRAAAESAEKVDHGRVSAPATDPARRPGALGRESAAAPVRTAADPAPAAEPGVQAAISLPGETVTAPSGMPLIAASAGSEPRNAQPRTAQPGGPGTGDTDIRATGTGSTATTGRRADRAPTIGGPSIGVSGAGASGVGGWGVGVSGVGGPSVGGPGVGAPSVGGLAGGIPTSGAPATSAPEAVALDAARSSATSGSDSVGNPATGSAPAGNLTTGNPATGSPATGSPATTGPVTNPRGVSSSRMSGPPTAPTTVLPLRREIRQKHPDPPLRRSRFKILVRVLRGALGRRRPRPHRGGADPKTLGTRFKSKENHLGLIRLVLALAVGVTHATQIGYGWQPGFAHTGLGDLCVDGFFVLSGFLLVGSYLRLDSVRRYAWHRFLRIMPGFWVCLVVSATMLAPLIAWVQGVPMRTLITGQDSSFDYVVRNAALMMRQWGISGLPSDVEMAGVLNGSLWTLFYEAACYASIIALGVFGGLRRRPVMTLGAVGALWVVTVLNDYGILYLGQERIIRLAFMFLIGSVLYLYAHHVPVNRWLTLASAALVVAGIVFFEDYRVLAGPAFGYLCLALAVSRVRVPEPRTDISYGLYVYHWPLLQVFNLVGVSAYGIWVFAPAGLAAASVVALLSWKLVEKPALGFKDAGWVTWKLPVPRPVTSSQTT</sequence>
<evidence type="ECO:0000256" key="2">
    <source>
        <dbReference type="SAM" id="Phobius"/>
    </source>
</evidence>
<accession>A0ABS5TNT0</accession>
<dbReference type="RefSeq" id="WP_214159293.1">
    <property type="nucleotide sequence ID" value="NZ_JAHBAY010000013.1"/>
</dbReference>
<feature type="transmembrane region" description="Helical" evidence="2">
    <location>
        <begin position="681"/>
        <end position="698"/>
    </location>
</feature>
<dbReference type="PANTHER" id="PTHR23028:SF53">
    <property type="entry name" value="ACYL_TRANSF_3 DOMAIN-CONTAINING PROTEIN"/>
    <property type="match status" value="1"/>
</dbReference>
<feature type="region of interest" description="Disordered" evidence="1">
    <location>
        <begin position="332"/>
        <end position="418"/>
    </location>
</feature>
<feature type="region of interest" description="Disordered" evidence="1">
    <location>
        <begin position="29"/>
        <end position="71"/>
    </location>
</feature>
<feature type="transmembrane region" description="Helical" evidence="2">
    <location>
        <begin position="602"/>
        <end position="622"/>
    </location>
</feature>
<dbReference type="Proteomes" id="UP001197247">
    <property type="component" value="Unassembled WGS sequence"/>
</dbReference>
<keyword evidence="5" id="KW-1185">Reference proteome</keyword>
<feature type="compositionally biased region" description="Gly residues" evidence="1">
    <location>
        <begin position="278"/>
        <end position="290"/>
    </location>
</feature>
<keyword evidence="4" id="KW-0808">Transferase</keyword>
<evidence type="ECO:0000313" key="5">
    <source>
        <dbReference type="Proteomes" id="UP001197247"/>
    </source>
</evidence>
<evidence type="ECO:0000256" key="1">
    <source>
        <dbReference type="SAM" id="MobiDB-lite"/>
    </source>
</evidence>
<reference evidence="4 5" key="1">
    <citation type="submission" date="2021-05" db="EMBL/GenBank/DDBJ databases">
        <title>Kineosporia and Streptomyces sp. nov. two new marine actinobacteria isolated from Coral.</title>
        <authorList>
            <person name="Buangrab K."/>
            <person name="Sutthacheep M."/>
            <person name="Yeemin T."/>
            <person name="Harunari E."/>
            <person name="Igarashi Y."/>
            <person name="Kanchanasin P."/>
            <person name="Tanasupawat S."/>
            <person name="Phongsopitanun W."/>
        </authorList>
    </citation>
    <scope>NUCLEOTIDE SEQUENCE [LARGE SCALE GENOMIC DNA]</scope>
    <source>
        <strain evidence="4 5">J2-2</strain>
    </source>
</reference>
<feature type="compositionally biased region" description="Low complexity" evidence="1">
    <location>
        <begin position="183"/>
        <end position="199"/>
    </location>
</feature>
<dbReference type="Pfam" id="PF01757">
    <property type="entry name" value="Acyl_transf_3"/>
    <property type="match status" value="1"/>
</dbReference>
<keyword evidence="2" id="KW-0812">Transmembrane</keyword>
<keyword evidence="2" id="KW-0472">Membrane</keyword>
<feature type="transmembrane region" description="Helical" evidence="2">
    <location>
        <begin position="497"/>
        <end position="517"/>
    </location>
</feature>
<feature type="compositionally biased region" description="Polar residues" evidence="1">
    <location>
        <begin position="338"/>
        <end position="352"/>
    </location>
</feature>
<dbReference type="InterPro" id="IPR050879">
    <property type="entry name" value="Acyltransferase_3"/>
</dbReference>
<protein>
    <submittedName>
        <fullName evidence="4">Acyltransferase family protein</fullName>
    </submittedName>
</protein>
<feature type="compositionally biased region" description="Low complexity" evidence="1">
    <location>
        <begin position="250"/>
        <end position="277"/>
    </location>
</feature>
<feature type="transmembrane region" description="Helical" evidence="2">
    <location>
        <begin position="529"/>
        <end position="553"/>
    </location>
</feature>
<name>A0ABS5TNT0_9ACTN</name>
<proteinExistence type="predicted"/>